<dbReference type="InterPro" id="IPR051706">
    <property type="entry name" value="Glycosyltransferase_domain"/>
</dbReference>
<evidence type="ECO:0000256" key="2">
    <source>
        <dbReference type="SAM" id="Phobius"/>
    </source>
</evidence>
<comment type="caution">
    <text evidence="3">The sequence shown here is derived from an EMBL/GenBank/DDBJ whole genome shotgun (WGS) entry which is preliminary data.</text>
</comment>
<proteinExistence type="predicted"/>
<dbReference type="InterPro" id="IPR007577">
    <property type="entry name" value="GlycoTrfase_DXD_sugar-bd_CS"/>
</dbReference>
<dbReference type="SUPFAM" id="SSF53448">
    <property type="entry name" value="Nucleotide-diphospho-sugar transferases"/>
    <property type="match status" value="1"/>
</dbReference>
<feature type="transmembrane region" description="Helical" evidence="2">
    <location>
        <begin position="252"/>
        <end position="271"/>
    </location>
</feature>
<dbReference type="EMBL" id="JALJOR010000013">
    <property type="protein sequence ID" value="KAK9806720.1"/>
    <property type="molecule type" value="Genomic_DNA"/>
</dbReference>
<dbReference type="AlphaFoldDB" id="A0AAW1PED8"/>
<reference evidence="3 4" key="1">
    <citation type="journal article" date="2024" name="Nat. Commun.">
        <title>Phylogenomics reveals the evolutionary origins of lichenization in chlorophyte algae.</title>
        <authorList>
            <person name="Puginier C."/>
            <person name="Libourel C."/>
            <person name="Otte J."/>
            <person name="Skaloud P."/>
            <person name="Haon M."/>
            <person name="Grisel S."/>
            <person name="Petersen M."/>
            <person name="Berrin J.G."/>
            <person name="Delaux P.M."/>
            <person name="Dal Grande F."/>
            <person name="Keller J."/>
        </authorList>
    </citation>
    <scope>NUCLEOTIDE SEQUENCE [LARGE SCALE GENOMIC DNA]</scope>
    <source>
        <strain evidence="3 4">SAG 2043</strain>
    </source>
</reference>
<keyword evidence="2" id="KW-1133">Transmembrane helix</keyword>
<dbReference type="PANTHER" id="PTHR32385:SF15">
    <property type="entry name" value="INOSITOL PHOSPHOCERAMIDE MANNOSYLTRANSFERASE 1"/>
    <property type="match status" value="1"/>
</dbReference>
<keyword evidence="1" id="KW-0808">Transferase</keyword>
<gene>
    <name evidence="3" type="ORF">WJX72_000551</name>
</gene>
<dbReference type="GO" id="GO:0016020">
    <property type="term" value="C:membrane"/>
    <property type="evidence" value="ECO:0007669"/>
    <property type="project" value="GOC"/>
</dbReference>
<keyword evidence="4" id="KW-1185">Reference proteome</keyword>
<name>A0AAW1PED8_9CHLO</name>
<dbReference type="Pfam" id="PF04488">
    <property type="entry name" value="Gly_transf_sug"/>
    <property type="match status" value="1"/>
</dbReference>
<dbReference type="PANTHER" id="PTHR32385">
    <property type="entry name" value="MANNOSYL PHOSPHORYLINOSITOL CERAMIDE SYNTHASE"/>
    <property type="match status" value="1"/>
</dbReference>
<accession>A0AAW1PED8</accession>
<keyword evidence="2" id="KW-0472">Membrane</keyword>
<dbReference type="GO" id="GO:0051999">
    <property type="term" value="P:mannosyl-inositol phosphorylceramide biosynthetic process"/>
    <property type="evidence" value="ECO:0007669"/>
    <property type="project" value="TreeGrafter"/>
</dbReference>
<protein>
    <recommendedName>
        <fullName evidence="5">Glycosyltransferase</fullName>
    </recommendedName>
</protein>
<evidence type="ECO:0000313" key="4">
    <source>
        <dbReference type="Proteomes" id="UP001489004"/>
    </source>
</evidence>
<evidence type="ECO:0000313" key="3">
    <source>
        <dbReference type="EMBL" id="KAK9806720.1"/>
    </source>
</evidence>
<dbReference type="Proteomes" id="UP001489004">
    <property type="component" value="Unassembled WGS sequence"/>
</dbReference>
<sequence length="286" mass="32953">MFARLRRNKQKGNKGRDPVRIPRILHQIFLDGLEELERESARPGTKFPKEWRLSCLQVHQHWEYHFWDLEAAEDLLRERYPWFLRTFQRYPNTVMKGDALRPFILHAYGGMYLDMDVSCYRATDQMIASHDLVLQSEYDGGHDINNAIMASVPGHPFWQKVAAIMTHTAEELNFDKMDARMILDGTGPGIMRLAFKIYAYDVAMWEDSYVGSWVVDGSRMRVWGLGTCWTKEFDMGGNKKQPEGKAATSHQLLFGVMALGSAAVFIVSSALRTRVVDTFTSCFRQN</sequence>
<dbReference type="GO" id="GO:0000030">
    <property type="term" value="F:mannosyltransferase activity"/>
    <property type="evidence" value="ECO:0007669"/>
    <property type="project" value="TreeGrafter"/>
</dbReference>
<keyword evidence="2" id="KW-0812">Transmembrane</keyword>
<dbReference type="Gene3D" id="3.90.550.20">
    <property type="match status" value="1"/>
</dbReference>
<dbReference type="InterPro" id="IPR029044">
    <property type="entry name" value="Nucleotide-diphossugar_trans"/>
</dbReference>
<evidence type="ECO:0000256" key="1">
    <source>
        <dbReference type="ARBA" id="ARBA00022679"/>
    </source>
</evidence>
<evidence type="ECO:0008006" key="5">
    <source>
        <dbReference type="Google" id="ProtNLM"/>
    </source>
</evidence>
<organism evidence="3 4">
    <name type="scientific">[Myrmecia] bisecta</name>
    <dbReference type="NCBI Taxonomy" id="41462"/>
    <lineage>
        <taxon>Eukaryota</taxon>
        <taxon>Viridiplantae</taxon>
        <taxon>Chlorophyta</taxon>
        <taxon>core chlorophytes</taxon>
        <taxon>Trebouxiophyceae</taxon>
        <taxon>Trebouxiales</taxon>
        <taxon>Trebouxiaceae</taxon>
        <taxon>Myrmecia</taxon>
    </lineage>
</organism>